<organism evidence="9 10">
    <name type="scientific">Exophiala oligosperma</name>
    <dbReference type="NCBI Taxonomy" id="215243"/>
    <lineage>
        <taxon>Eukaryota</taxon>
        <taxon>Fungi</taxon>
        <taxon>Dikarya</taxon>
        <taxon>Ascomycota</taxon>
        <taxon>Pezizomycotina</taxon>
        <taxon>Eurotiomycetes</taxon>
        <taxon>Chaetothyriomycetidae</taxon>
        <taxon>Chaetothyriales</taxon>
        <taxon>Herpotrichiellaceae</taxon>
        <taxon>Exophiala</taxon>
    </lineage>
</organism>
<protein>
    <recommendedName>
        <fullName evidence="8">Zn(2)-C6 fungal-type domain-containing protein</fullName>
    </recommendedName>
</protein>
<name>A0A0D2D967_9EURO</name>
<dbReference type="InterPro" id="IPR007219">
    <property type="entry name" value="XnlR_reg_dom"/>
</dbReference>
<dbReference type="CDD" id="cd00067">
    <property type="entry name" value="GAL4"/>
    <property type="match status" value="1"/>
</dbReference>
<evidence type="ECO:0000256" key="6">
    <source>
        <dbReference type="ARBA" id="ARBA00023242"/>
    </source>
</evidence>
<dbReference type="VEuPathDB" id="FungiDB:PV06_08784"/>
<keyword evidence="3" id="KW-0805">Transcription regulation</keyword>
<evidence type="ECO:0000313" key="10">
    <source>
        <dbReference type="Proteomes" id="UP000053342"/>
    </source>
</evidence>
<proteinExistence type="predicted"/>
<dbReference type="PANTHER" id="PTHR47338">
    <property type="entry name" value="ZN(II)2CYS6 TRANSCRIPTION FACTOR (EUROFUNG)-RELATED"/>
    <property type="match status" value="1"/>
</dbReference>
<dbReference type="PANTHER" id="PTHR47338:SF10">
    <property type="entry name" value="TRANSCRIPTION FACTOR DOMAIN-CONTAINING PROTEIN-RELATED"/>
    <property type="match status" value="1"/>
</dbReference>
<dbReference type="GO" id="GO:0006351">
    <property type="term" value="P:DNA-templated transcription"/>
    <property type="evidence" value="ECO:0007669"/>
    <property type="project" value="InterPro"/>
</dbReference>
<evidence type="ECO:0000256" key="7">
    <source>
        <dbReference type="SAM" id="MobiDB-lite"/>
    </source>
</evidence>
<gene>
    <name evidence="9" type="ORF">PV06_08784</name>
</gene>
<dbReference type="SMART" id="SM00066">
    <property type="entry name" value="GAL4"/>
    <property type="match status" value="1"/>
</dbReference>
<sequence>MSTRAEQGYGRRPHATLACYMCRKRKIRCGRELPHCTICKDTSQECIYPAKPMRPGPKIGSTHATSQKRQLDKESQKKYPQERRDMRLEPPGMTGTTLVDDSSPSSVPSQPPQSPPQPNNVLTLSFILHPTFENCSPDHTDATPNLADTDVRYTEALMTSCKSLGLTLLQLNTLLPRYFETFTSFQLFRLSELQTKLWQIPTPTQRTALLAAMLAFGLKGLDKDDLHNILQEPVLSGVTELPSIHFRSIGIKHMEQAIEELDDEPLSLPLLQALILNTHCLLVQRVRGKAWRCLGTCIRTAYELNLHLIDAGKQSHEPISNVEKWCIEEEWRRAWWAIWEMDVFASVIRRCPAGIDWSQNETFLPAEDARWYGGQPQQSCFLDIDVTSRWKSLVKTKNRSPSAWFILLNSLMKDAQTISSPTSVDKPLLPDRELLPEASGGIIDEHQRLLLREKAVATKRLSTISNALYCAIMALPEELQYHGQHLNFGGKELQKPGAISRRLTHSFIYSIYLMTQLTKLMILKYHVFRTGRKWTLYRNQKTMGDGATEFEDSSGSPLRSTWEPQYLSQYFEAADNVVSIIRGSSGDHYKHVNPFLASTTWLAGAVQLLHRSELEEDEPDRELITSNFELVSLIYQKTVDFWNMSPVPLRNWETLEKGLESVKNNPDGGDKFHYETPCIFTAGNKGRLAMSKTKPSSSTASTLASGYDNVNLEIARCTTNTSDRGDDVPEASADIYNNGTLSQVSPPQYQYQENAQLVSTTQKSYDMPPSSLGQPLHHDQNLSIDITSSDMDRGTGRASLFPSTYAPVATLSPNFMDASQFVLDRDFNLDFSTYLDEMFSGSYLP</sequence>
<comment type="subcellular location">
    <subcellularLocation>
        <location evidence="1">Nucleus</location>
    </subcellularLocation>
</comment>
<dbReference type="GO" id="GO:0008270">
    <property type="term" value="F:zinc ion binding"/>
    <property type="evidence" value="ECO:0007669"/>
    <property type="project" value="InterPro"/>
</dbReference>
<evidence type="ECO:0000256" key="2">
    <source>
        <dbReference type="ARBA" id="ARBA00022723"/>
    </source>
</evidence>
<evidence type="ECO:0000313" key="9">
    <source>
        <dbReference type="EMBL" id="KIW38965.1"/>
    </source>
</evidence>
<dbReference type="GO" id="GO:0005634">
    <property type="term" value="C:nucleus"/>
    <property type="evidence" value="ECO:0007669"/>
    <property type="project" value="UniProtKB-SubCell"/>
</dbReference>
<feature type="compositionally biased region" description="Pro residues" evidence="7">
    <location>
        <begin position="109"/>
        <end position="118"/>
    </location>
</feature>
<feature type="compositionally biased region" description="Basic and acidic residues" evidence="7">
    <location>
        <begin position="69"/>
        <end position="88"/>
    </location>
</feature>
<dbReference type="GO" id="GO:0003677">
    <property type="term" value="F:DNA binding"/>
    <property type="evidence" value="ECO:0007669"/>
    <property type="project" value="UniProtKB-KW"/>
</dbReference>
<dbReference type="InterPro" id="IPR050815">
    <property type="entry name" value="TF_fung"/>
</dbReference>
<evidence type="ECO:0000256" key="5">
    <source>
        <dbReference type="ARBA" id="ARBA00023163"/>
    </source>
</evidence>
<feature type="domain" description="Zn(2)-C6 fungal-type" evidence="8">
    <location>
        <begin position="18"/>
        <end position="48"/>
    </location>
</feature>
<dbReference type="InterPro" id="IPR001138">
    <property type="entry name" value="Zn2Cys6_DnaBD"/>
</dbReference>
<keyword evidence="10" id="KW-1185">Reference proteome</keyword>
<keyword evidence="6" id="KW-0539">Nucleus</keyword>
<dbReference type="SMART" id="SM00906">
    <property type="entry name" value="Fungal_trans"/>
    <property type="match status" value="1"/>
</dbReference>
<dbReference type="HOGENOM" id="CLU_007531_1_2_1"/>
<dbReference type="SUPFAM" id="SSF57701">
    <property type="entry name" value="Zn2/Cys6 DNA-binding domain"/>
    <property type="match status" value="1"/>
</dbReference>
<dbReference type="CDD" id="cd12148">
    <property type="entry name" value="fungal_TF_MHR"/>
    <property type="match status" value="1"/>
</dbReference>
<dbReference type="GO" id="GO:0000981">
    <property type="term" value="F:DNA-binding transcription factor activity, RNA polymerase II-specific"/>
    <property type="evidence" value="ECO:0007669"/>
    <property type="project" value="InterPro"/>
</dbReference>
<evidence type="ECO:0000256" key="3">
    <source>
        <dbReference type="ARBA" id="ARBA00023015"/>
    </source>
</evidence>
<dbReference type="OrthoDB" id="3862662at2759"/>
<feature type="region of interest" description="Disordered" evidence="7">
    <location>
        <begin position="47"/>
        <end position="121"/>
    </location>
</feature>
<dbReference type="GeneID" id="27360858"/>
<dbReference type="RefSeq" id="XP_016259181.1">
    <property type="nucleotide sequence ID" value="XM_016410159.1"/>
</dbReference>
<evidence type="ECO:0000256" key="1">
    <source>
        <dbReference type="ARBA" id="ARBA00004123"/>
    </source>
</evidence>
<dbReference type="Proteomes" id="UP000053342">
    <property type="component" value="Unassembled WGS sequence"/>
</dbReference>
<dbReference type="PROSITE" id="PS00463">
    <property type="entry name" value="ZN2_CY6_FUNGAL_1"/>
    <property type="match status" value="1"/>
</dbReference>
<dbReference type="Gene3D" id="4.10.240.10">
    <property type="entry name" value="Zn(2)-C6 fungal-type DNA-binding domain"/>
    <property type="match status" value="1"/>
</dbReference>
<evidence type="ECO:0000256" key="4">
    <source>
        <dbReference type="ARBA" id="ARBA00023125"/>
    </source>
</evidence>
<evidence type="ECO:0000259" key="8">
    <source>
        <dbReference type="PROSITE" id="PS50048"/>
    </source>
</evidence>
<reference evidence="9 10" key="1">
    <citation type="submission" date="2015-01" db="EMBL/GenBank/DDBJ databases">
        <title>The Genome Sequence of Exophiala oligosperma CBS72588.</title>
        <authorList>
            <consortium name="The Broad Institute Genomics Platform"/>
            <person name="Cuomo C."/>
            <person name="de Hoog S."/>
            <person name="Gorbushina A."/>
            <person name="Stielow B."/>
            <person name="Teixiera M."/>
            <person name="Abouelleil A."/>
            <person name="Chapman S.B."/>
            <person name="Priest M."/>
            <person name="Young S.K."/>
            <person name="Wortman J."/>
            <person name="Nusbaum C."/>
            <person name="Birren B."/>
        </authorList>
    </citation>
    <scope>NUCLEOTIDE SEQUENCE [LARGE SCALE GENOMIC DNA]</scope>
    <source>
        <strain evidence="9 10">CBS 72588</strain>
    </source>
</reference>
<accession>A0A0D2D967</accession>
<keyword evidence="4" id="KW-0238">DNA-binding</keyword>
<dbReference type="InterPro" id="IPR036864">
    <property type="entry name" value="Zn2-C6_fun-type_DNA-bd_sf"/>
</dbReference>
<dbReference type="Pfam" id="PF00172">
    <property type="entry name" value="Zn_clus"/>
    <property type="match status" value="1"/>
</dbReference>
<dbReference type="EMBL" id="KN847340">
    <property type="protein sequence ID" value="KIW38965.1"/>
    <property type="molecule type" value="Genomic_DNA"/>
</dbReference>
<dbReference type="STRING" id="215243.A0A0D2D967"/>
<keyword evidence="2" id="KW-0479">Metal-binding</keyword>
<dbReference type="Pfam" id="PF04082">
    <property type="entry name" value="Fungal_trans"/>
    <property type="match status" value="1"/>
</dbReference>
<dbReference type="AlphaFoldDB" id="A0A0D2D967"/>
<dbReference type="PROSITE" id="PS50048">
    <property type="entry name" value="ZN2_CY6_FUNGAL_2"/>
    <property type="match status" value="1"/>
</dbReference>
<keyword evidence="5" id="KW-0804">Transcription</keyword>